<dbReference type="HAMAP" id="MF_01008">
    <property type="entry name" value="MraZ"/>
    <property type="match status" value="1"/>
</dbReference>
<dbReference type="InterPro" id="IPR020603">
    <property type="entry name" value="MraZ_dom"/>
</dbReference>
<evidence type="ECO:0000256" key="6">
    <source>
        <dbReference type="ARBA" id="ARBA00023163"/>
    </source>
</evidence>
<dbReference type="InterPro" id="IPR007159">
    <property type="entry name" value="SpoVT-AbrB_dom"/>
</dbReference>
<comment type="caution">
    <text evidence="9">The sequence shown here is derived from an EMBL/GenBank/DDBJ whole genome shotgun (WGS) entry which is preliminary data.</text>
</comment>
<dbReference type="InterPro" id="IPR037914">
    <property type="entry name" value="SpoVT-AbrB_sf"/>
</dbReference>
<dbReference type="InterPro" id="IPR035642">
    <property type="entry name" value="MraZ_N"/>
</dbReference>
<evidence type="ECO:0000259" key="8">
    <source>
        <dbReference type="PROSITE" id="PS51740"/>
    </source>
</evidence>
<accession>A0ABU5IA27</accession>
<keyword evidence="2 7" id="KW-0963">Cytoplasm</keyword>
<comment type="subunit">
    <text evidence="7">Forms oligomers.</text>
</comment>
<keyword evidence="5 7" id="KW-0238">DNA-binding</keyword>
<sequence length="146" mass="15907">MVGHVFQGPAALTLDGKGRLTVPARHRDALMNLSGGQLTLTKSPAGCLLMFPRQAWEQFRDKLLQLPMAADGWRRVFLGNALDVDMDGASRVLVAPELREAAGLVRDVMLIGMGSRLELWDRARLAAHEAQVMGSEMPAAIQDFVA</sequence>
<proteinExistence type="inferred from homology"/>
<comment type="subcellular location">
    <subcellularLocation>
        <location evidence="7">Cytoplasm</location>
        <location evidence="7">Nucleoid</location>
    </subcellularLocation>
</comment>
<dbReference type="PROSITE" id="PS51740">
    <property type="entry name" value="SPOVT_ABRB"/>
    <property type="match status" value="2"/>
</dbReference>
<dbReference type="Pfam" id="PF02381">
    <property type="entry name" value="MraZ"/>
    <property type="match status" value="2"/>
</dbReference>
<dbReference type="CDD" id="cd16321">
    <property type="entry name" value="MraZ_C"/>
    <property type="match status" value="1"/>
</dbReference>
<comment type="similarity">
    <text evidence="7">Belongs to the MraZ family.</text>
</comment>
<evidence type="ECO:0000313" key="9">
    <source>
        <dbReference type="EMBL" id="MDZ5455505.1"/>
    </source>
</evidence>
<feature type="domain" description="SpoVT-AbrB" evidence="8">
    <location>
        <begin position="81"/>
        <end position="124"/>
    </location>
</feature>
<dbReference type="InterPro" id="IPR003444">
    <property type="entry name" value="MraZ"/>
</dbReference>
<keyword evidence="10" id="KW-1185">Reference proteome</keyword>
<dbReference type="SUPFAM" id="SSF89447">
    <property type="entry name" value="AbrB/MazE/MraZ-like"/>
    <property type="match status" value="1"/>
</dbReference>
<dbReference type="NCBIfam" id="TIGR00242">
    <property type="entry name" value="division/cell wall cluster transcriptional repressor MraZ"/>
    <property type="match status" value="1"/>
</dbReference>
<evidence type="ECO:0000256" key="1">
    <source>
        <dbReference type="ARBA" id="ARBA00013860"/>
    </source>
</evidence>
<dbReference type="Proteomes" id="UP001293718">
    <property type="component" value="Unassembled WGS sequence"/>
</dbReference>
<dbReference type="InterPro" id="IPR035644">
    <property type="entry name" value="MraZ_C"/>
</dbReference>
<reference evidence="9 10" key="1">
    <citation type="submission" date="2023-11" db="EMBL/GenBank/DDBJ databases">
        <title>Draft genome of Azohydromonas lata strain H1 (DSM1123), a polyhydroxyalkanoate producer.</title>
        <authorList>
            <person name="Traversa D."/>
            <person name="D'Addabbo P."/>
            <person name="Pazzani C."/>
            <person name="Manzari C."/>
            <person name="Chiara M."/>
            <person name="Scrascia M."/>
        </authorList>
    </citation>
    <scope>NUCLEOTIDE SEQUENCE [LARGE SCALE GENOMIC DNA]</scope>
    <source>
        <strain evidence="9 10">H1</strain>
    </source>
</reference>
<dbReference type="RefSeq" id="WP_066331655.1">
    <property type="nucleotide sequence ID" value="NZ_JAXOJX010000002.1"/>
</dbReference>
<dbReference type="PANTHER" id="PTHR34701:SF1">
    <property type="entry name" value="TRANSCRIPTIONAL REGULATOR MRAZ"/>
    <property type="match status" value="1"/>
</dbReference>
<dbReference type="CDD" id="cd16320">
    <property type="entry name" value="MraZ_N"/>
    <property type="match status" value="1"/>
</dbReference>
<evidence type="ECO:0000256" key="7">
    <source>
        <dbReference type="HAMAP-Rule" id="MF_01008"/>
    </source>
</evidence>
<keyword evidence="3" id="KW-0677">Repeat</keyword>
<gene>
    <name evidence="7 9" type="primary">mraZ</name>
    <name evidence="9" type="ORF">SM757_02850</name>
</gene>
<evidence type="ECO:0000256" key="3">
    <source>
        <dbReference type="ARBA" id="ARBA00022737"/>
    </source>
</evidence>
<protein>
    <recommendedName>
        <fullName evidence="1 7">Transcriptional regulator MraZ</fullName>
    </recommendedName>
</protein>
<keyword evidence="6 7" id="KW-0804">Transcription</keyword>
<evidence type="ECO:0000313" key="10">
    <source>
        <dbReference type="Proteomes" id="UP001293718"/>
    </source>
</evidence>
<dbReference type="PANTHER" id="PTHR34701">
    <property type="entry name" value="TRANSCRIPTIONAL REGULATOR MRAZ"/>
    <property type="match status" value="1"/>
</dbReference>
<organism evidence="9 10">
    <name type="scientific">Azohydromonas lata</name>
    <dbReference type="NCBI Taxonomy" id="45677"/>
    <lineage>
        <taxon>Bacteria</taxon>
        <taxon>Pseudomonadati</taxon>
        <taxon>Pseudomonadota</taxon>
        <taxon>Betaproteobacteria</taxon>
        <taxon>Burkholderiales</taxon>
        <taxon>Sphaerotilaceae</taxon>
        <taxon>Azohydromonas</taxon>
    </lineage>
</organism>
<evidence type="ECO:0000256" key="2">
    <source>
        <dbReference type="ARBA" id="ARBA00022490"/>
    </source>
</evidence>
<evidence type="ECO:0000256" key="4">
    <source>
        <dbReference type="ARBA" id="ARBA00023015"/>
    </source>
</evidence>
<feature type="domain" description="SpoVT-AbrB" evidence="8">
    <location>
        <begin position="9"/>
        <end position="55"/>
    </location>
</feature>
<dbReference type="InterPro" id="IPR038619">
    <property type="entry name" value="MraZ_sf"/>
</dbReference>
<keyword evidence="4 7" id="KW-0805">Transcription regulation</keyword>
<name>A0ABU5IA27_9BURK</name>
<evidence type="ECO:0000256" key="5">
    <source>
        <dbReference type="ARBA" id="ARBA00023125"/>
    </source>
</evidence>
<dbReference type="EMBL" id="JAXOJX010000002">
    <property type="protein sequence ID" value="MDZ5455505.1"/>
    <property type="molecule type" value="Genomic_DNA"/>
</dbReference>
<dbReference type="Gene3D" id="3.40.1550.20">
    <property type="entry name" value="Transcriptional regulator MraZ domain"/>
    <property type="match status" value="1"/>
</dbReference>